<dbReference type="InterPro" id="IPR006094">
    <property type="entry name" value="Oxid_FAD_bind_N"/>
</dbReference>
<comment type="similarity">
    <text evidence="1">Belongs to the oxygen-dependent FAD-linked oxidoreductase family.</text>
</comment>
<keyword evidence="7" id="KW-1185">Reference proteome</keyword>
<accession>A0ABR1WML9</accession>
<dbReference type="InterPro" id="IPR016169">
    <property type="entry name" value="FAD-bd_PCMH_sub2"/>
</dbReference>
<dbReference type="Gene3D" id="3.30.465.10">
    <property type="match status" value="1"/>
</dbReference>
<dbReference type="GeneID" id="92042908"/>
<comment type="caution">
    <text evidence="6">The sequence shown here is derived from an EMBL/GenBank/DDBJ whole genome shotgun (WGS) entry which is preliminary data.</text>
</comment>
<dbReference type="PANTHER" id="PTHR42973">
    <property type="entry name" value="BINDING OXIDOREDUCTASE, PUTATIVE (AFU_ORTHOLOGUE AFUA_1G17690)-RELATED"/>
    <property type="match status" value="1"/>
</dbReference>
<reference evidence="6 7" key="1">
    <citation type="submission" date="2023-01" db="EMBL/GenBank/DDBJ databases">
        <title>Analysis of 21 Apiospora genomes using comparative genomics revels a genus with tremendous synthesis potential of carbohydrate active enzymes and secondary metabolites.</title>
        <authorList>
            <person name="Sorensen T."/>
        </authorList>
    </citation>
    <scope>NUCLEOTIDE SEQUENCE [LARGE SCALE GENOMIC DNA]</scope>
    <source>
        <strain evidence="6 7">CBS 114990</strain>
    </source>
</reference>
<dbReference type="Proteomes" id="UP001433268">
    <property type="component" value="Unassembled WGS sequence"/>
</dbReference>
<dbReference type="PROSITE" id="PS51387">
    <property type="entry name" value="FAD_PCMH"/>
    <property type="match status" value="1"/>
</dbReference>
<evidence type="ECO:0000313" key="7">
    <source>
        <dbReference type="Proteomes" id="UP001433268"/>
    </source>
</evidence>
<organism evidence="6 7">
    <name type="scientific">Apiospora hydei</name>
    <dbReference type="NCBI Taxonomy" id="1337664"/>
    <lineage>
        <taxon>Eukaryota</taxon>
        <taxon>Fungi</taxon>
        <taxon>Dikarya</taxon>
        <taxon>Ascomycota</taxon>
        <taxon>Pezizomycotina</taxon>
        <taxon>Sordariomycetes</taxon>
        <taxon>Xylariomycetidae</taxon>
        <taxon>Amphisphaeriales</taxon>
        <taxon>Apiosporaceae</taxon>
        <taxon>Apiospora</taxon>
    </lineage>
</organism>
<keyword evidence="3" id="KW-0274">FAD</keyword>
<keyword evidence="2" id="KW-0285">Flavoprotein</keyword>
<dbReference type="InterPro" id="IPR016166">
    <property type="entry name" value="FAD-bd_PCMH"/>
</dbReference>
<evidence type="ECO:0000256" key="1">
    <source>
        <dbReference type="ARBA" id="ARBA00005466"/>
    </source>
</evidence>
<evidence type="ECO:0000256" key="2">
    <source>
        <dbReference type="ARBA" id="ARBA00022630"/>
    </source>
</evidence>
<evidence type="ECO:0000256" key="4">
    <source>
        <dbReference type="ARBA" id="ARBA00023002"/>
    </source>
</evidence>
<keyword evidence="4" id="KW-0560">Oxidoreductase</keyword>
<dbReference type="InterPro" id="IPR050416">
    <property type="entry name" value="FAD-linked_Oxidoreductase"/>
</dbReference>
<dbReference type="RefSeq" id="XP_066668771.1">
    <property type="nucleotide sequence ID" value="XM_066809848.1"/>
</dbReference>
<evidence type="ECO:0000259" key="5">
    <source>
        <dbReference type="PROSITE" id="PS51387"/>
    </source>
</evidence>
<feature type="domain" description="FAD-binding PCMH-type" evidence="5">
    <location>
        <begin position="1"/>
        <end position="163"/>
    </location>
</feature>
<dbReference type="InterPro" id="IPR036318">
    <property type="entry name" value="FAD-bd_PCMH-like_sf"/>
</dbReference>
<dbReference type="SUPFAM" id="SSF56176">
    <property type="entry name" value="FAD-binding/transporter-associated domain-like"/>
    <property type="match status" value="1"/>
</dbReference>
<gene>
    <name evidence="6" type="ORF">PG997_005533</name>
</gene>
<protein>
    <recommendedName>
        <fullName evidence="5">FAD-binding PCMH-type domain-containing protein</fullName>
    </recommendedName>
</protein>
<evidence type="ECO:0000256" key="3">
    <source>
        <dbReference type="ARBA" id="ARBA00022827"/>
    </source>
</evidence>
<dbReference type="Pfam" id="PF01565">
    <property type="entry name" value="FAD_binding_4"/>
    <property type="match status" value="1"/>
</dbReference>
<dbReference type="EMBL" id="JAQQWN010000005">
    <property type="protein sequence ID" value="KAK8084262.1"/>
    <property type="molecule type" value="Genomic_DNA"/>
</dbReference>
<dbReference type="PANTHER" id="PTHR42973:SF13">
    <property type="entry name" value="FAD-BINDING PCMH-TYPE DOMAIN-CONTAINING PROTEIN"/>
    <property type="match status" value="1"/>
</dbReference>
<name>A0ABR1WML9_9PEZI</name>
<proteinExistence type="inferred from homology"/>
<evidence type="ECO:0000313" key="6">
    <source>
        <dbReference type="EMBL" id="KAK8084262.1"/>
    </source>
</evidence>
<sequence>MYQVRNHLASPRLHFPATYSIRAAGRRLDPRRGGRELRRPVRRTLPVPGVAVVDGDVLIDLSRFAQIEYNAEHEKVVVGAGLRWRDVYDYLDPYGVTVVGGKGLDAGRYGLSCDNVINYNVVLADGSTVNANEYSHRDLFWALKGGGNHFGLVTSFTLKTYPLPPQIWGGTRVIAWDRLDDVLDAMLEYETSGSPDELASVNIDIGATNETIALTLVYLEPVDEGKKTPAALSVFDRFEESTTMDTTGIKTLTGLMSEFPSSPPIPRRSRKAALPGNALGLEPDAAADKTMRVAGDALYAEIEAVAKQHDGRLRYLSMNDANEGQPVIASYGDDNVRRMREVREHYDPHGVFDRLLAGAFKLP</sequence>